<dbReference type="Pfam" id="PF11893">
    <property type="entry name" value="DUF3413"/>
    <property type="match status" value="1"/>
</dbReference>
<feature type="domain" description="Inner membrane protein YejM N-terminal" evidence="2">
    <location>
        <begin position="2"/>
        <end position="71"/>
    </location>
</feature>
<evidence type="ECO:0000313" key="4">
    <source>
        <dbReference type="Proteomes" id="UP001377160"/>
    </source>
</evidence>
<keyword evidence="4" id="KW-1185">Reference proteome</keyword>
<feature type="transmembrane region" description="Helical" evidence="1">
    <location>
        <begin position="35"/>
        <end position="62"/>
    </location>
</feature>
<dbReference type="EMBL" id="JBANDX010000258">
    <property type="protein sequence ID" value="MEL0611421.1"/>
    <property type="molecule type" value="Genomic_DNA"/>
</dbReference>
<evidence type="ECO:0000313" key="3">
    <source>
        <dbReference type="EMBL" id="MEL0611421.1"/>
    </source>
</evidence>
<feature type="transmembrane region" description="Helical" evidence="1">
    <location>
        <begin position="6"/>
        <end position="23"/>
    </location>
</feature>
<dbReference type="Proteomes" id="UP001377160">
    <property type="component" value="Unassembled WGS sequence"/>
</dbReference>
<protein>
    <submittedName>
        <fullName evidence="3">DUF3413 domain-containing protein</fullName>
    </submittedName>
</protein>
<gene>
    <name evidence="3" type="ORF">V8Z71_24435</name>
</gene>
<keyword evidence="1" id="KW-1133">Transmembrane helix</keyword>
<accession>A0ABU9FYV7</accession>
<keyword evidence="1" id="KW-0812">Transmembrane</keyword>
<comment type="caution">
    <text evidence="3">The sequence shown here is derived from an EMBL/GenBank/DDBJ whole genome shotgun (WGS) entry which is preliminary data.</text>
</comment>
<feature type="non-terminal residue" evidence="3">
    <location>
        <position position="1"/>
    </location>
</feature>
<evidence type="ECO:0000256" key="1">
    <source>
        <dbReference type="SAM" id="Phobius"/>
    </source>
</evidence>
<feature type="non-terminal residue" evidence="3">
    <location>
        <position position="71"/>
    </location>
</feature>
<keyword evidence="1" id="KW-0472">Membrane</keyword>
<dbReference type="RefSeq" id="WP_341636258.1">
    <property type="nucleotide sequence ID" value="NZ_JBANDX010000258.1"/>
</dbReference>
<evidence type="ECO:0000259" key="2">
    <source>
        <dbReference type="Pfam" id="PF11893"/>
    </source>
</evidence>
<dbReference type="InterPro" id="IPR024588">
    <property type="entry name" value="YejM_N"/>
</dbReference>
<sequence>DLQHLFIVKPLIFLLQLALSEWFSRKQRKLSHKHIGRPITAVLFFCFISSHLTYMWGAAFFYNPITSQKAN</sequence>
<name>A0ABU9FYV7_9VIBR</name>
<organism evidence="3 4">
    <name type="scientific">Vibrio echinoideorum</name>
    <dbReference type="NCBI Taxonomy" id="2100116"/>
    <lineage>
        <taxon>Bacteria</taxon>
        <taxon>Pseudomonadati</taxon>
        <taxon>Pseudomonadota</taxon>
        <taxon>Gammaproteobacteria</taxon>
        <taxon>Vibrionales</taxon>
        <taxon>Vibrionaceae</taxon>
        <taxon>Vibrio</taxon>
    </lineage>
</organism>
<proteinExistence type="predicted"/>
<reference evidence="3 4" key="1">
    <citation type="submission" date="2024-02" db="EMBL/GenBank/DDBJ databases">
        <title>Bacteria isolated from the canopy kelp, Nereocystis luetkeana.</title>
        <authorList>
            <person name="Pfister C.A."/>
            <person name="Younker I.T."/>
            <person name="Light S.H."/>
        </authorList>
    </citation>
    <scope>NUCLEOTIDE SEQUENCE [LARGE SCALE GENOMIC DNA]</scope>
    <source>
        <strain evidence="3 4">TI.1.15</strain>
    </source>
</reference>